<dbReference type="KEGG" id="dpl:KGM_205612"/>
<evidence type="ECO:0000313" key="1">
    <source>
        <dbReference type="EMBL" id="OWR55195.1"/>
    </source>
</evidence>
<dbReference type="PANTHER" id="PTHR23227:SF67">
    <property type="entry name" value="CRANIOFACIAL DEVELOPMENT PROTEIN 2-LIKE"/>
    <property type="match status" value="1"/>
</dbReference>
<dbReference type="GO" id="GO:0004519">
    <property type="term" value="F:endonuclease activity"/>
    <property type="evidence" value="ECO:0007669"/>
    <property type="project" value="UniProtKB-KW"/>
</dbReference>
<dbReference type="STRING" id="278856.A0A212FN82"/>
<keyword evidence="1" id="KW-0540">Nuclease</keyword>
<keyword evidence="2" id="KW-1185">Reference proteome</keyword>
<dbReference type="InParanoid" id="A0A212FN82"/>
<dbReference type="Gene3D" id="3.60.10.10">
    <property type="entry name" value="Endonuclease/exonuclease/phosphatase"/>
    <property type="match status" value="1"/>
</dbReference>
<evidence type="ECO:0000313" key="2">
    <source>
        <dbReference type="Proteomes" id="UP000007151"/>
    </source>
</evidence>
<dbReference type="AlphaFoldDB" id="A0A212FN82"/>
<dbReference type="Proteomes" id="UP000007151">
    <property type="component" value="Unassembled WGS sequence"/>
</dbReference>
<comment type="caution">
    <text evidence="1">The sequence shown here is derived from an EMBL/GenBank/DDBJ whole genome shotgun (WGS) entry which is preliminary data.</text>
</comment>
<keyword evidence="1" id="KW-0378">Hydrolase</keyword>
<dbReference type="eggNOG" id="KOG1075">
    <property type="taxonomic scope" value="Eukaryota"/>
</dbReference>
<dbReference type="GO" id="GO:0003964">
    <property type="term" value="F:RNA-directed DNA polymerase activity"/>
    <property type="evidence" value="ECO:0007669"/>
    <property type="project" value="UniProtKB-KW"/>
</dbReference>
<organism evidence="1 2">
    <name type="scientific">Danaus plexippus plexippus</name>
    <dbReference type="NCBI Taxonomy" id="278856"/>
    <lineage>
        <taxon>Eukaryota</taxon>
        <taxon>Metazoa</taxon>
        <taxon>Ecdysozoa</taxon>
        <taxon>Arthropoda</taxon>
        <taxon>Hexapoda</taxon>
        <taxon>Insecta</taxon>
        <taxon>Pterygota</taxon>
        <taxon>Neoptera</taxon>
        <taxon>Endopterygota</taxon>
        <taxon>Lepidoptera</taxon>
        <taxon>Glossata</taxon>
        <taxon>Ditrysia</taxon>
        <taxon>Papilionoidea</taxon>
        <taxon>Nymphalidae</taxon>
        <taxon>Danainae</taxon>
        <taxon>Danaini</taxon>
        <taxon>Danaina</taxon>
        <taxon>Danaus</taxon>
        <taxon>Danaus</taxon>
    </lineage>
</organism>
<protein>
    <submittedName>
        <fullName evidence="1">Endonuclease-reverse transcriptase HmRTE-e01</fullName>
    </submittedName>
</protein>
<keyword evidence="1" id="KW-0255">Endonuclease</keyword>
<dbReference type="EMBL" id="AGBW02006772">
    <property type="protein sequence ID" value="OWR55195.1"/>
    <property type="molecule type" value="Genomic_DNA"/>
</dbReference>
<reference evidence="1 2" key="1">
    <citation type="journal article" date="2011" name="Cell">
        <title>The monarch butterfly genome yields insights into long-distance migration.</title>
        <authorList>
            <person name="Zhan S."/>
            <person name="Merlin C."/>
            <person name="Boore J.L."/>
            <person name="Reppert S.M."/>
        </authorList>
    </citation>
    <scope>NUCLEOTIDE SEQUENCE [LARGE SCALE GENOMIC DNA]</scope>
    <source>
        <strain evidence="1">F-2</strain>
    </source>
</reference>
<name>A0A212FN82_DANPL</name>
<dbReference type="InterPro" id="IPR027124">
    <property type="entry name" value="Swc5/CFDP1/2"/>
</dbReference>
<dbReference type="InterPro" id="IPR036691">
    <property type="entry name" value="Endo/exonu/phosph_ase_sf"/>
</dbReference>
<dbReference type="PANTHER" id="PTHR23227">
    <property type="entry name" value="BUCENTAUR RELATED"/>
    <property type="match status" value="1"/>
</dbReference>
<sequence length="258" mass="28887">METPSSNPIYRLLRHILSRGCRRAECWVEYSVGEAAEELSGQRQPPGPPRGSRQFYDGQKSEFSDGRKRRCINACCVQDSKWRGSNSKNISNGYKLIDYGETNNRNGVGVILSEDLSRRLVSVVRVGDRIILKITLDNQPSLNIISIYAPQSGSEEFNKDIFWDVLYKLLLEIPTEETVHLAGDLTGHVGDYGGCQGSFSYGTRNPDGNRILQFASTLGLAIINTYYKKNNNHFVTYSSGESSTQIDSILARKNHLGR</sequence>
<dbReference type="SUPFAM" id="SSF56219">
    <property type="entry name" value="DNase I-like"/>
    <property type="match status" value="1"/>
</dbReference>
<gene>
    <name evidence="1" type="ORF">KGM_205612</name>
</gene>
<proteinExistence type="predicted"/>
<accession>A0A212FN82</accession>